<dbReference type="Pfam" id="PF01522">
    <property type="entry name" value="Polysacc_deac_1"/>
    <property type="match status" value="1"/>
</dbReference>
<keyword evidence="2" id="KW-0378">Hydrolase</keyword>
<feature type="compositionally biased region" description="Polar residues" evidence="3">
    <location>
        <begin position="60"/>
        <end position="74"/>
    </location>
</feature>
<keyword evidence="6" id="KW-1185">Reference proteome</keyword>
<sequence length="326" mass="33118">MAVLEGRRLALVIGAALVLVLAAAAVAIAVVRNGFLGQSPSAQPTASATASASLTHSPSRSTSTGIASGEPTATPSDSGAPVPEPPPSDVPAPAPPKPGSPIPSPAPAPPPAMALPPGLRGIDVERFITSQRVVALTFDAGGNDAGLASILGTLAAQGVRATFFVTGTWAQANPAKVAEIAAAGHRIGNHSMTHPYFTQKTDVEIAAELAGAQRAILAAGAEPRPFFRFPYGDRDARTIAAVNANGYAGIRWTVDSLGWQGTMKGTRGPSFVVQRVMATAQPGQIVLMHVGSNPDDGSTLDADALPALIAQYRAAGYGFVTLDALL</sequence>
<protein>
    <recommendedName>
        <fullName evidence="4">NodB homology domain-containing protein</fullName>
    </recommendedName>
</protein>
<dbReference type="InterPro" id="IPR002509">
    <property type="entry name" value="NODB_dom"/>
</dbReference>
<reference evidence="6" key="1">
    <citation type="journal article" date="2019" name="Int. J. Syst. Evol. Microbiol.">
        <title>The Global Catalogue of Microorganisms (GCM) 10K type strain sequencing project: providing services to taxonomists for standard genome sequencing and annotation.</title>
        <authorList>
            <consortium name="The Broad Institute Genomics Platform"/>
            <consortium name="The Broad Institute Genome Sequencing Center for Infectious Disease"/>
            <person name="Wu L."/>
            <person name="Ma J."/>
        </authorList>
    </citation>
    <scope>NUCLEOTIDE SEQUENCE [LARGE SCALE GENOMIC DNA]</scope>
    <source>
        <strain evidence="6">JCM 16034</strain>
    </source>
</reference>
<dbReference type="PANTHER" id="PTHR10587">
    <property type="entry name" value="GLYCOSYL TRANSFERASE-RELATED"/>
    <property type="match status" value="1"/>
</dbReference>
<dbReference type="PANTHER" id="PTHR10587:SF133">
    <property type="entry name" value="CHITIN DEACETYLASE 1-RELATED"/>
    <property type="match status" value="1"/>
</dbReference>
<feature type="compositionally biased region" description="Pro residues" evidence="3">
    <location>
        <begin position="82"/>
        <end position="114"/>
    </location>
</feature>
<dbReference type="RefSeq" id="WP_344298776.1">
    <property type="nucleotide sequence ID" value="NZ_BAAAQW010000003.1"/>
</dbReference>
<comment type="caution">
    <text evidence="5">The sequence shown here is derived from an EMBL/GenBank/DDBJ whole genome shotgun (WGS) entry which is preliminary data.</text>
</comment>
<feature type="region of interest" description="Disordered" evidence="3">
    <location>
        <begin position="39"/>
        <end position="117"/>
    </location>
</feature>
<dbReference type="EMBL" id="BAAAQW010000003">
    <property type="protein sequence ID" value="GAA2198666.1"/>
    <property type="molecule type" value="Genomic_DNA"/>
</dbReference>
<evidence type="ECO:0000256" key="2">
    <source>
        <dbReference type="ARBA" id="ARBA00022801"/>
    </source>
</evidence>
<evidence type="ECO:0000313" key="6">
    <source>
        <dbReference type="Proteomes" id="UP001500432"/>
    </source>
</evidence>
<name>A0ABP5NJR5_9MICC</name>
<keyword evidence="1" id="KW-0479">Metal-binding</keyword>
<dbReference type="CDD" id="cd10917">
    <property type="entry name" value="CE4_NodB_like_6s_7s"/>
    <property type="match status" value="1"/>
</dbReference>
<dbReference type="InterPro" id="IPR011330">
    <property type="entry name" value="Glyco_hydro/deAcase_b/a-brl"/>
</dbReference>
<dbReference type="PROSITE" id="PS51677">
    <property type="entry name" value="NODB"/>
    <property type="match status" value="1"/>
</dbReference>
<evidence type="ECO:0000256" key="1">
    <source>
        <dbReference type="ARBA" id="ARBA00022723"/>
    </source>
</evidence>
<feature type="domain" description="NodB homology" evidence="4">
    <location>
        <begin position="132"/>
        <end position="320"/>
    </location>
</feature>
<dbReference type="Proteomes" id="UP001500432">
    <property type="component" value="Unassembled WGS sequence"/>
</dbReference>
<evidence type="ECO:0000256" key="3">
    <source>
        <dbReference type="SAM" id="MobiDB-lite"/>
    </source>
</evidence>
<dbReference type="InterPro" id="IPR050248">
    <property type="entry name" value="Polysacc_deacetylase_ArnD"/>
</dbReference>
<feature type="compositionally biased region" description="Low complexity" evidence="3">
    <location>
        <begin position="39"/>
        <end position="59"/>
    </location>
</feature>
<accession>A0ABP5NJR5</accession>
<dbReference type="SUPFAM" id="SSF88713">
    <property type="entry name" value="Glycoside hydrolase/deacetylase"/>
    <property type="match status" value="1"/>
</dbReference>
<evidence type="ECO:0000313" key="5">
    <source>
        <dbReference type="EMBL" id="GAA2198666.1"/>
    </source>
</evidence>
<dbReference type="Gene3D" id="3.20.20.370">
    <property type="entry name" value="Glycoside hydrolase/deacetylase"/>
    <property type="match status" value="1"/>
</dbReference>
<gene>
    <name evidence="5" type="ORF">GCM10009849_12220</name>
</gene>
<organism evidence="5 6">
    <name type="scientific">Sinomonas flava</name>
    <dbReference type="NCBI Taxonomy" id="496857"/>
    <lineage>
        <taxon>Bacteria</taxon>
        <taxon>Bacillati</taxon>
        <taxon>Actinomycetota</taxon>
        <taxon>Actinomycetes</taxon>
        <taxon>Micrococcales</taxon>
        <taxon>Micrococcaceae</taxon>
        <taxon>Sinomonas</taxon>
    </lineage>
</organism>
<evidence type="ECO:0000259" key="4">
    <source>
        <dbReference type="PROSITE" id="PS51677"/>
    </source>
</evidence>
<proteinExistence type="predicted"/>